<dbReference type="InterPro" id="IPR018551">
    <property type="entry name" value="DUF2007"/>
</dbReference>
<dbReference type="Proteomes" id="UP000294824">
    <property type="component" value="Unassembled WGS sequence"/>
</dbReference>
<comment type="caution">
    <text evidence="2">The sequence shown here is derived from an EMBL/GenBank/DDBJ whole genome shotgun (WGS) entry which is preliminary data.</text>
</comment>
<accession>A0A090VEI2</accession>
<gene>
    <name evidence="3" type="ORF">DFQ06_3130</name>
    <name evidence="2" type="ORF">JCM19300_1188</name>
</gene>
<dbReference type="RefSeq" id="WP_042504966.1">
    <property type="nucleotide sequence ID" value="NZ_BBNQ01000010.1"/>
</dbReference>
<reference evidence="3 5" key="2">
    <citation type="submission" date="2019-03" db="EMBL/GenBank/DDBJ databases">
        <title>Genomic Encyclopedia of Type Strains, Phase III (KMG-III): the genomes of soil and plant-associated and newly described type strains.</title>
        <authorList>
            <person name="Whitman W."/>
        </authorList>
    </citation>
    <scope>NUCLEOTIDE SEQUENCE [LARGE SCALE GENOMIC DNA]</scope>
    <source>
        <strain evidence="3 5">CECT 8301</strain>
    </source>
</reference>
<feature type="domain" description="DUF2007" evidence="1">
    <location>
        <begin position="9"/>
        <end position="71"/>
    </location>
</feature>
<dbReference type="InterPro" id="IPR011322">
    <property type="entry name" value="N-reg_PII-like_a/b"/>
</dbReference>
<evidence type="ECO:0000313" key="5">
    <source>
        <dbReference type="Proteomes" id="UP000294824"/>
    </source>
</evidence>
<dbReference type="EMBL" id="BBNQ01000010">
    <property type="protein sequence ID" value="GAL63166.1"/>
    <property type="molecule type" value="Genomic_DNA"/>
</dbReference>
<evidence type="ECO:0000313" key="3">
    <source>
        <dbReference type="EMBL" id="TDY61114.1"/>
    </source>
</evidence>
<accession>A0A4R8M7H7</accession>
<reference evidence="2 4" key="1">
    <citation type="journal article" date="2014" name="Genome Announc.">
        <title>Draft Genome Sequences of Marine Flavobacterium Algibacter lectus Strains SS8 and NR4.</title>
        <authorList>
            <person name="Takatani N."/>
            <person name="Nakanishi M."/>
            <person name="Meirelles P."/>
            <person name="Mino S."/>
            <person name="Suda W."/>
            <person name="Oshima K."/>
            <person name="Hattori M."/>
            <person name="Ohkuma M."/>
            <person name="Hosokawa M."/>
            <person name="Miyashita K."/>
            <person name="Thompson F.L."/>
            <person name="Niwa A."/>
            <person name="Sawabe T."/>
            <person name="Sawabe T."/>
        </authorList>
    </citation>
    <scope>NUCLEOTIDE SEQUENCE [LARGE SCALE GENOMIC DNA]</scope>
    <source>
        <strain evidence="2 4">JCM 19300</strain>
    </source>
</reference>
<sequence length="78" mass="8689">MTDSNYIKVFSGDFIVVKRIISDLENENITAVIKDETESARLAGFGASVYGHQDIYVHKDELAKATSIIENTNLEIEP</sequence>
<dbReference type="EMBL" id="SORL01000010">
    <property type="protein sequence ID" value="TDY61114.1"/>
    <property type="molecule type" value="Genomic_DNA"/>
</dbReference>
<keyword evidence="5" id="KW-1185">Reference proteome</keyword>
<dbReference type="AlphaFoldDB" id="A0A090VEI2"/>
<evidence type="ECO:0000313" key="2">
    <source>
        <dbReference type="EMBL" id="GAL63166.1"/>
    </source>
</evidence>
<evidence type="ECO:0000313" key="4">
    <source>
        <dbReference type="Proteomes" id="UP000029644"/>
    </source>
</evidence>
<organism evidence="2 4">
    <name type="scientific">Algibacter lectus</name>
    <dbReference type="NCBI Taxonomy" id="221126"/>
    <lineage>
        <taxon>Bacteria</taxon>
        <taxon>Pseudomonadati</taxon>
        <taxon>Bacteroidota</taxon>
        <taxon>Flavobacteriia</taxon>
        <taxon>Flavobacteriales</taxon>
        <taxon>Flavobacteriaceae</taxon>
        <taxon>Algibacter</taxon>
    </lineage>
</organism>
<protein>
    <submittedName>
        <fullName evidence="3">Putative signal transducing protein</fullName>
    </submittedName>
</protein>
<dbReference type="OrthoDB" id="1149279at2"/>
<dbReference type="Pfam" id="PF09413">
    <property type="entry name" value="DUF2007"/>
    <property type="match status" value="1"/>
</dbReference>
<proteinExistence type="predicted"/>
<dbReference type="SUPFAM" id="SSF54913">
    <property type="entry name" value="GlnB-like"/>
    <property type="match status" value="1"/>
</dbReference>
<evidence type="ECO:0000259" key="1">
    <source>
        <dbReference type="Pfam" id="PF09413"/>
    </source>
</evidence>
<name>A0A090VEI2_9FLAO</name>
<dbReference type="Proteomes" id="UP000029644">
    <property type="component" value="Unassembled WGS sequence"/>
</dbReference>